<evidence type="ECO:0000256" key="1">
    <source>
        <dbReference type="ARBA" id="ARBA00004733"/>
    </source>
</evidence>
<comment type="catalytic activity">
    <reaction evidence="8">
        <text>(1S,2R)-1-C-(indol-3-yl)glycerol 3-phosphate + L-serine = D-glyceraldehyde 3-phosphate + L-tryptophan + H2O</text>
        <dbReference type="Rhea" id="RHEA:10532"/>
        <dbReference type="ChEBI" id="CHEBI:15377"/>
        <dbReference type="ChEBI" id="CHEBI:33384"/>
        <dbReference type="ChEBI" id="CHEBI:57912"/>
        <dbReference type="ChEBI" id="CHEBI:58866"/>
        <dbReference type="ChEBI" id="CHEBI:59776"/>
        <dbReference type="EC" id="4.2.1.20"/>
    </reaction>
</comment>
<gene>
    <name evidence="10" type="primary">trpA</name>
    <name evidence="10" type="ORF">ACFO1S_01905</name>
</gene>
<sequence length="271" mass="29555">MTLNMHSPLNVEAYRAVQERGEALLIGYLVAGDPTIEESLEMIQASALAGIDIIELGVPSPDPFVDGEVIKRAHKRALDAGASPAEGLLGLWRQVRREVSRPIWAMGYKRELVEEGLYLRLAEEKLIDALVLPDCSLEEQIRLQDEVGPAGIDVIRFINSAMDEEAIRTICAGATVIYAQSYSGTTGDPMARVQGLAELCDRIRPHLPECLLVAGFGLRSPDRVGQAVQSGFDGAVVGSVLVRCCENLEKDYLYRLVAEMKLETMGSSTRG</sequence>
<keyword evidence="5" id="KW-0822">Tryptophan biosynthesis</keyword>
<keyword evidence="4" id="KW-0028">Amino-acid biosynthesis</keyword>
<comment type="similarity">
    <text evidence="9">Belongs to the TrpA family.</text>
</comment>
<comment type="pathway">
    <text evidence="1">Amino-acid biosynthesis; L-tryptophan biosynthesis; L-tryptophan from chorismate: step 5/5.</text>
</comment>
<evidence type="ECO:0000256" key="6">
    <source>
        <dbReference type="ARBA" id="ARBA00023141"/>
    </source>
</evidence>
<name>A0ABV8S3Q3_9BACL</name>
<comment type="caution">
    <text evidence="10">The sequence shown here is derived from an EMBL/GenBank/DDBJ whole genome shotgun (WGS) entry which is preliminary data.</text>
</comment>
<dbReference type="CDD" id="cd04724">
    <property type="entry name" value="Tryptophan_synthase_alpha"/>
    <property type="match status" value="1"/>
</dbReference>
<dbReference type="EMBL" id="JBHSED010000003">
    <property type="protein sequence ID" value="MFC4302191.1"/>
    <property type="molecule type" value="Genomic_DNA"/>
</dbReference>
<evidence type="ECO:0000313" key="11">
    <source>
        <dbReference type="Proteomes" id="UP001595755"/>
    </source>
</evidence>
<dbReference type="Gene3D" id="3.20.20.70">
    <property type="entry name" value="Aldolase class I"/>
    <property type="match status" value="1"/>
</dbReference>
<evidence type="ECO:0000256" key="4">
    <source>
        <dbReference type="ARBA" id="ARBA00022605"/>
    </source>
</evidence>
<dbReference type="Pfam" id="PF00290">
    <property type="entry name" value="Trp_syntA"/>
    <property type="match status" value="1"/>
</dbReference>
<keyword evidence="7 10" id="KW-0456">Lyase</keyword>
<dbReference type="GO" id="GO:0004834">
    <property type="term" value="F:tryptophan synthase activity"/>
    <property type="evidence" value="ECO:0007669"/>
    <property type="project" value="UniProtKB-EC"/>
</dbReference>
<dbReference type="InterPro" id="IPR013785">
    <property type="entry name" value="Aldolase_TIM"/>
</dbReference>
<keyword evidence="6" id="KW-0057">Aromatic amino acid biosynthesis</keyword>
<accession>A0ABV8S3Q3</accession>
<evidence type="ECO:0000256" key="9">
    <source>
        <dbReference type="RuleBase" id="RU003662"/>
    </source>
</evidence>
<evidence type="ECO:0000256" key="8">
    <source>
        <dbReference type="ARBA" id="ARBA00049047"/>
    </source>
</evidence>
<dbReference type="PANTHER" id="PTHR43406:SF1">
    <property type="entry name" value="TRYPTOPHAN SYNTHASE ALPHA CHAIN, CHLOROPLASTIC"/>
    <property type="match status" value="1"/>
</dbReference>
<evidence type="ECO:0000256" key="5">
    <source>
        <dbReference type="ARBA" id="ARBA00022822"/>
    </source>
</evidence>
<keyword evidence="11" id="KW-1185">Reference proteome</keyword>
<protein>
    <recommendedName>
        <fullName evidence="3">tryptophan synthase</fullName>
        <ecNumber evidence="3">4.2.1.20</ecNumber>
    </recommendedName>
</protein>
<evidence type="ECO:0000256" key="7">
    <source>
        <dbReference type="ARBA" id="ARBA00023239"/>
    </source>
</evidence>
<reference evidence="11" key="1">
    <citation type="journal article" date="2019" name="Int. J. Syst. Evol. Microbiol.">
        <title>The Global Catalogue of Microorganisms (GCM) 10K type strain sequencing project: providing services to taxonomists for standard genome sequencing and annotation.</title>
        <authorList>
            <consortium name="The Broad Institute Genomics Platform"/>
            <consortium name="The Broad Institute Genome Sequencing Center for Infectious Disease"/>
            <person name="Wu L."/>
            <person name="Ma J."/>
        </authorList>
    </citation>
    <scope>NUCLEOTIDE SEQUENCE [LARGE SCALE GENOMIC DNA]</scope>
    <source>
        <strain evidence="11">CGMCC 4.1641</strain>
    </source>
</reference>
<dbReference type="SUPFAM" id="SSF51366">
    <property type="entry name" value="Ribulose-phoshate binding barrel"/>
    <property type="match status" value="1"/>
</dbReference>
<organism evidence="10 11">
    <name type="scientific">Cohnella boryungensis</name>
    <dbReference type="NCBI Taxonomy" id="768479"/>
    <lineage>
        <taxon>Bacteria</taxon>
        <taxon>Bacillati</taxon>
        <taxon>Bacillota</taxon>
        <taxon>Bacilli</taxon>
        <taxon>Bacillales</taxon>
        <taxon>Paenibacillaceae</taxon>
        <taxon>Cohnella</taxon>
    </lineage>
</organism>
<dbReference type="RefSeq" id="WP_204600924.1">
    <property type="nucleotide sequence ID" value="NZ_JBHSED010000003.1"/>
</dbReference>
<dbReference type="InterPro" id="IPR002028">
    <property type="entry name" value="Trp_synthase_suA"/>
</dbReference>
<comment type="subunit">
    <text evidence="2">Tetramer of two alpha and two beta chains.</text>
</comment>
<evidence type="ECO:0000313" key="10">
    <source>
        <dbReference type="EMBL" id="MFC4302191.1"/>
    </source>
</evidence>
<dbReference type="Proteomes" id="UP001595755">
    <property type="component" value="Unassembled WGS sequence"/>
</dbReference>
<evidence type="ECO:0000256" key="3">
    <source>
        <dbReference type="ARBA" id="ARBA00012043"/>
    </source>
</evidence>
<dbReference type="NCBIfam" id="TIGR00262">
    <property type="entry name" value="trpA"/>
    <property type="match status" value="1"/>
</dbReference>
<dbReference type="EC" id="4.2.1.20" evidence="3"/>
<proteinExistence type="inferred from homology"/>
<dbReference type="InterPro" id="IPR011060">
    <property type="entry name" value="RibuloseP-bd_barrel"/>
</dbReference>
<dbReference type="PANTHER" id="PTHR43406">
    <property type="entry name" value="TRYPTOPHAN SYNTHASE, ALPHA CHAIN"/>
    <property type="match status" value="1"/>
</dbReference>
<evidence type="ECO:0000256" key="2">
    <source>
        <dbReference type="ARBA" id="ARBA00011270"/>
    </source>
</evidence>